<gene>
    <name evidence="1" type="ORF">ACFOD6_11015</name>
</gene>
<organism evidence="1 2">
    <name type="scientific">Tabrizicola soli</name>
    <dbReference type="NCBI Taxonomy" id="2185115"/>
    <lineage>
        <taxon>Bacteria</taxon>
        <taxon>Pseudomonadati</taxon>
        <taxon>Pseudomonadota</taxon>
        <taxon>Alphaproteobacteria</taxon>
        <taxon>Rhodobacterales</taxon>
        <taxon>Paracoccaceae</taxon>
        <taxon>Tabrizicola</taxon>
    </lineage>
</organism>
<accession>A0ABV7DW35</accession>
<name>A0ABV7DW35_9RHOB</name>
<evidence type="ECO:0000313" key="1">
    <source>
        <dbReference type="EMBL" id="MFC3086576.1"/>
    </source>
</evidence>
<sequence>MEWYEKAVPATIAEAPLAFVWEGPDKHIGPVERETPLLVALKNKTTNGTTALAAATATWGFLRFAHHLDIAPYLKFAEAVFLQMPASEWIDISSVKADPVPNRPAPVSAIKRLRRLLMSAVNPARWGDTIDQPFRETFHLVHLVRHVLDPTSLPAFETWLTAAIARIDQIAPRPPEQSRDWDTASEAEIAAYIRLFRGQPVAPDVFAEPVEPGGLIAAYAAFATPERMAANPYIRPDRTPIAP</sequence>
<dbReference type="EMBL" id="JBHRSM010000019">
    <property type="protein sequence ID" value="MFC3086576.1"/>
    <property type="molecule type" value="Genomic_DNA"/>
</dbReference>
<keyword evidence="2" id="KW-1185">Reference proteome</keyword>
<dbReference type="RefSeq" id="WP_197645612.1">
    <property type="nucleotide sequence ID" value="NZ_JAEACP010000015.1"/>
</dbReference>
<dbReference type="Proteomes" id="UP001595445">
    <property type="component" value="Unassembled WGS sequence"/>
</dbReference>
<proteinExistence type="predicted"/>
<protein>
    <submittedName>
        <fullName evidence="1">Uncharacterized protein</fullName>
    </submittedName>
</protein>
<reference evidence="2" key="1">
    <citation type="journal article" date="2019" name="Int. J. Syst. Evol. Microbiol.">
        <title>The Global Catalogue of Microorganisms (GCM) 10K type strain sequencing project: providing services to taxonomists for standard genome sequencing and annotation.</title>
        <authorList>
            <consortium name="The Broad Institute Genomics Platform"/>
            <consortium name="The Broad Institute Genome Sequencing Center for Infectious Disease"/>
            <person name="Wu L."/>
            <person name="Ma J."/>
        </authorList>
    </citation>
    <scope>NUCLEOTIDE SEQUENCE [LARGE SCALE GENOMIC DNA]</scope>
    <source>
        <strain evidence="2">KCTC 62102</strain>
    </source>
</reference>
<comment type="caution">
    <text evidence="1">The sequence shown here is derived from an EMBL/GenBank/DDBJ whole genome shotgun (WGS) entry which is preliminary data.</text>
</comment>
<evidence type="ECO:0000313" key="2">
    <source>
        <dbReference type="Proteomes" id="UP001595445"/>
    </source>
</evidence>